<dbReference type="InterPro" id="IPR041458">
    <property type="entry name" value="Rv3651-like_N"/>
</dbReference>
<evidence type="ECO:0000313" key="2">
    <source>
        <dbReference type="EMBL" id="MDV6309979.1"/>
    </source>
</evidence>
<dbReference type="EMBL" id="JAWLKI010000040">
    <property type="protein sequence ID" value="MDV6309979.1"/>
    <property type="molecule type" value="Genomic_DNA"/>
</dbReference>
<accession>A0ABU4DL18</accession>
<name>A0ABU4DL18_9ACTN</name>
<organism evidence="2 3">
    <name type="scientific">Gordonia amicalis</name>
    <dbReference type="NCBI Taxonomy" id="89053"/>
    <lineage>
        <taxon>Bacteria</taxon>
        <taxon>Bacillati</taxon>
        <taxon>Actinomycetota</taxon>
        <taxon>Actinomycetes</taxon>
        <taxon>Mycobacteriales</taxon>
        <taxon>Gordoniaceae</taxon>
        <taxon>Gordonia</taxon>
    </lineage>
</organism>
<evidence type="ECO:0000313" key="3">
    <source>
        <dbReference type="Proteomes" id="UP001185779"/>
    </source>
</evidence>
<keyword evidence="3" id="KW-1185">Reference proteome</keyword>
<gene>
    <name evidence="2" type="ORF">R3P94_22205</name>
</gene>
<dbReference type="Proteomes" id="UP001185779">
    <property type="component" value="Unassembled WGS sequence"/>
</dbReference>
<comment type="caution">
    <text evidence="2">The sequence shown here is derived from an EMBL/GenBank/DDBJ whole genome shotgun (WGS) entry which is preliminary data.</text>
</comment>
<sequence>MSWYLIETLCPPAYSIVFIDGTEHAWSSVLRIARKDGVDSIVDLIEQVLRTREGLDRNVVGHKGARRVVMRPVLGYEGEVYGIKTWVAPSETPIAPEEKLSRPVDRGVSGDLRSGALVTV</sequence>
<dbReference type="RefSeq" id="WP_317505671.1">
    <property type="nucleotide sequence ID" value="NZ_JAWLKI010000040.1"/>
</dbReference>
<evidence type="ECO:0000259" key="1">
    <source>
        <dbReference type="Pfam" id="PF18007"/>
    </source>
</evidence>
<protein>
    <submittedName>
        <fullName evidence="2">DUF5593 domain-containing protein</fullName>
    </submittedName>
</protein>
<proteinExistence type="predicted"/>
<feature type="domain" description="Rv3651-like N-terminal" evidence="1">
    <location>
        <begin position="3"/>
        <end position="92"/>
    </location>
</feature>
<dbReference type="Pfam" id="PF18007">
    <property type="entry name" value="Rv3651-like_N"/>
    <property type="match status" value="1"/>
</dbReference>
<reference evidence="2 3" key="1">
    <citation type="submission" date="2023-10" db="EMBL/GenBank/DDBJ databases">
        <title>Development of a sustainable strategy for remediation of hydrocarbon-contaminated territories based on the waste exchange concept.</title>
        <authorList>
            <person name="Krivoruchko A."/>
        </authorList>
    </citation>
    <scope>NUCLEOTIDE SEQUENCE [LARGE SCALE GENOMIC DNA]</scope>
    <source>
        <strain evidence="2 3">IEGM 1266</strain>
    </source>
</reference>